<evidence type="ECO:0000313" key="3">
    <source>
        <dbReference type="Proteomes" id="UP000321393"/>
    </source>
</evidence>
<sequence>MPPNKMDMLSVNIATFLTRFVPYFFLPYILRNSGVSNAILEPTPLHRSTRVREPPIHLQDYHCFFTIVFIVEPTSYQEASAYPLWQKAIDDELQALEKLHT</sequence>
<dbReference type="Proteomes" id="UP000321393">
    <property type="component" value="Unassembled WGS sequence"/>
</dbReference>
<dbReference type="OrthoDB" id="1193898at2759"/>
<evidence type="ECO:0000313" key="4">
    <source>
        <dbReference type="Proteomes" id="UP000321947"/>
    </source>
</evidence>
<reference evidence="3 4" key="1">
    <citation type="submission" date="2019-08" db="EMBL/GenBank/DDBJ databases">
        <title>Draft genome sequences of two oriental melons (Cucumis melo L. var makuwa).</title>
        <authorList>
            <person name="Kwon S.-Y."/>
        </authorList>
    </citation>
    <scope>NUCLEOTIDE SEQUENCE [LARGE SCALE GENOMIC DNA]</scope>
    <source>
        <strain evidence="4">cv. Chang Bougi</strain>
        <strain evidence="3">cv. SW 3</strain>
        <tissue evidence="1">Leaf</tissue>
    </source>
</reference>
<name>A0A5A7U5Z3_CUCMM</name>
<dbReference type="EMBL" id="SSTD01004586">
    <property type="protein sequence ID" value="TYK23077.1"/>
    <property type="molecule type" value="Genomic_DNA"/>
</dbReference>
<comment type="caution">
    <text evidence="1">The sequence shown here is derived from an EMBL/GenBank/DDBJ whole genome shotgun (WGS) entry which is preliminary data.</text>
</comment>
<protein>
    <submittedName>
        <fullName evidence="1">Retrotransposon protein</fullName>
    </submittedName>
</protein>
<dbReference type="EMBL" id="SSTE01012063">
    <property type="protein sequence ID" value="KAA0049787.1"/>
    <property type="molecule type" value="Genomic_DNA"/>
</dbReference>
<dbReference type="Proteomes" id="UP000321947">
    <property type="component" value="Unassembled WGS sequence"/>
</dbReference>
<evidence type="ECO:0000313" key="2">
    <source>
        <dbReference type="EMBL" id="TYK23077.1"/>
    </source>
</evidence>
<evidence type="ECO:0000313" key="1">
    <source>
        <dbReference type="EMBL" id="KAA0049787.1"/>
    </source>
</evidence>
<proteinExistence type="predicted"/>
<gene>
    <name evidence="2" type="ORF">E5676_scaffold142G00530</name>
    <name evidence="1" type="ORF">E6C27_scaffold76G001440</name>
</gene>
<organism evidence="1 3">
    <name type="scientific">Cucumis melo var. makuwa</name>
    <name type="common">Oriental melon</name>
    <dbReference type="NCBI Taxonomy" id="1194695"/>
    <lineage>
        <taxon>Eukaryota</taxon>
        <taxon>Viridiplantae</taxon>
        <taxon>Streptophyta</taxon>
        <taxon>Embryophyta</taxon>
        <taxon>Tracheophyta</taxon>
        <taxon>Spermatophyta</taxon>
        <taxon>Magnoliopsida</taxon>
        <taxon>eudicotyledons</taxon>
        <taxon>Gunneridae</taxon>
        <taxon>Pentapetalae</taxon>
        <taxon>rosids</taxon>
        <taxon>fabids</taxon>
        <taxon>Cucurbitales</taxon>
        <taxon>Cucurbitaceae</taxon>
        <taxon>Benincaseae</taxon>
        <taxon>Cucumis</taxon>
    </lineage>
</organism>
<dbReference type="AlphaFoldDB" id="A0A5A7U5Z3"/>
<accession>A0A5A7U5Z3</accession>